<dbReference type="Pfam" id="PF00001">
    <property type="entry name" value="7tm_1"/>
    <property type="match status" value="1"/>
</dbReference>
<dbReference type="InterPro" id="IPR000276">
    <property type="entry name" value="GPCR_Rhodpsn"/>
</dbReference>
<proteinExistence type="inferred from homology"/>
<evidence type="ECO:0000313" key="11">
    <source>
        <dbReference type="Proteomes" id="UP001165740"/>
    </source>
</evidence>
<dbReference type="PANTHER" id="PTHR24243:SF230">
    <property type="entry name" value="G-PROTEIN COUPLED RECEPTORS FAMILY 1 PROFILE DOMAIN-CONTAINING PROTEIN"/>
    <property type="match status" value="1"/>
</dbReference>
<evidence type="ECO:0000256" key="5">
    <source>
        <dbReference type="ARBA" id="ARBA00023136"/>
    </source>
</evidence>
<feature type="domain" description="G-protein coupled receptors family 1 profile" evidence="10">
    <location>
        <begin position="94"/>
        <end position="342"/>
    </location>
</feature>
<feature type="transmembrane region" description="Helical" evidence="9">
    <location>
        <begin position="285"/>
        <end position="313"/>
    </location>
</feature>
<feature type="transmembrane region" description="Helical" evidence="9">
    <location>
        <begin position="144"/>
        <end position="172"/>
    </location>
</feature>
<reference evidence="12" key="1">
    <citation type="submission" date="2025-08" db="UniProtKB">
        <authorList>
            <consortium name="RefSeq"/>
        </authorList>
    </citation>
    <scope>IDENTIFICATION</scope>
</reference>
<keyword evidence="3 9" id="KW-1133">Transmembrane helix</keyword>
<dbReference type="Gene3D" id="1.20.1070.10">
    <property type="entry name" value="Rhodopsin 7-helix transmembrane proteins"/>
    <property type="match status" value="1"/>
</dbReference>
<evidence type="ECO:0000256" key="2">
    <source>
        <dbReference type="ARBA" id="ARBA00022692"/>
    </source>
</evidence>
<dbReference type="GO" id="GO:0004930">
    <property type="term" value="F:G protein-coupled receptor activity"/>
    <property type="evidence" value="ECO:0007669"/>
    <property type="project" value="UniProtKB-KW"/>
</dbReference>
<dbReference type="GeneID" id="106069822"/>
<sequence length="364" mass="42198">MFYFSLLFYRVYSVGFKESMKQHYYLSFSGEDKHPKLTTAPKMWFNNETFEVNTSSETAELNMTLLSVMDEDIADFYYFAEMQFVITTVLFTLGLFGNFSVILVMRRLKSAASVLTISMATLDTLALISKVVGDGMINYHRGNFGYLFCITWHLPTDVFVATANWTLVLICIERFISIYFPLSYRSIVSVRRVHLTMATVLCIFVVFFVVFRVTTQTCNESMNQFQLVSIFINTHLIIHFVIISLGPCLMTTIFTSLVIVKITFWKSKIRHVMKSNIRQKLESSLSRLMLSSAILFVILTLPGTFYFCVIWPTLDHNDLNPVLEIFLTLLIDFSHILNFVAYFTCVELFRNSFRQLFIRRSIEG</sequence>
<keyword evidence="5 9" id="KW-0472">Membrane</keyword>
<evidence type="ECO:0000256" key="4">
    <source>
        <dbReference type="ARBA" id="ARBA00023040"/>
    </source>
</evidence>
<protein>
    <submittedName>
        <fullName evidence="12">Probable G-protein coupled receptor B0563.6 isoform X1</fullName>
    </submittedName>
</protein>
<dbReference type="InterPro" id="IPR017452">
    <property type="entry name" value="GPCR_Rhodpsn_7TM"/>
</dbReference>
<keyword evidence="7 8" id="KW-0807">Transducer</keyword>
<feature type="transmembrane region" description="Helical" evidence="9">
    <location>
        <begin position="111"/>
        <end position="132"/>
    </location>
</feature>
<keyword evidence="6 8" id="KW-0675">Receptor</keyword>
<dbReference type="PROSITE" id="PS00237">
    <property type="entry name" value="G_PROTEIN_RECEP_F1_1"/>
    <property type="match status" value="1"/>
</dbReference>
<dbReference type="OrthoDB" id="10029014at2759"/>
<dbReference type="PRINTS" id="PR00237">
    <property type="entry name" value="GPCRRHODOPSN"/>
</dbReference>
<keyword evidence="4 8" id="KW-0297">G-protein coupled receptor</keyword>
<evidence type="ECO:0000256" key="9">
    <source>
        <dbReference type="SAM" id="Phobius"/>
    </source>
</evidence>
<feature type="transmembrane region" description="Helical" evidence="9">
    <location>
        <begin position="193"/>
        <end position="213"/>
    </location>
</feature>
<dbReference type="Proteomes" id="UP001165740">
    <property type="component" value="Chromosome 11"/>
</dbReference>
<keyword evidence="11" id="KW-1185">Reference proteome</keyword>
<name>A0A9W3BQJ5_BIOGL</name>
<comment type="similarity">
    <text evidence="8">Belongs to the G-protein coupled receptor 1 family.</text>
</comment>
<evidence type="ECO:0000256" key="6">
    <source>
        <dbReference type="ARBA" id="ARBA00023170"/>
    </source>
</evidence>
<keyword evidence="2 8" id="KW-0812">Transmembrane</keyword>
<dbReference type="GO" id="GO:0005886">
    <property type="term" value="C:plasma membrane"/>
    <property type="evidence" value="ECO:0007669"/>
    <property type="project" value="TreeGrafter"/>
</dbReference>
<feature type="transmembrane region" description="Helical" evidence="9">
    <location>
        <begin position="236"/>
        <end position="264"/>
    </location>
</feature>
<evidence type="ECO:0000256" key="3">
    <source>
        <dbReference type="ARBA" id="ARBA00022989"/>
    </source>
</evidence>
<dbReference type="CDD" id="cd00637">
    <property type="entry name" value="7tm_classA_rhodopsin-like"/>
    <property type="match status" value="1"/>
</dbReference>
<evidence type="ECO:0000256" key="7">
    <source>
        <dbReference type="ARBA" id="ARBA00023224"/>
    </source>
</evidence>
<comment type="subcellular location">
    <subcellularLocation>
        <location evidence="1">Membrane</location>
        <topology evidence="1">Multi-pass membrane protein</topology>
    </subcellularLocation>
</comment>
<evidence type="ECO:0000313" key="12">
    <source>
        <dbReference type="RefSeq" id="XP_055901666.1"/>
    </source>
</evidence>
<dbReference type="AlphaFoldDB" id="A0A9W3BQJ5"/>
<evidence type="ECO:0000256" key="8">
    <source>
        <dbReference type="RuleBase" id="RU000688"/>
    </source>
</evidence>
<dbReference type="RefSeq" id="XP_055901666.1">
    <property type="nucleotide sequence ID" value="XM_056045691.1"/>
</dbReference>
<organism evidence="11 12">
    <name type="scientific">Biomphalaria glabrata</name>
    <name type="common">Bloodfluke planorb</name>
    <name type="synonym">Freshwater snail</name>
    <dbReference type="NCBI Taxonomy" id="6526"/>
    <lineage>
        <taxon>Eukaryota</taxon>
        <taxon>Metazoa</taxon>
        <taxon>Spiralia</taxon>
        <taxon>Lophotrochozoa</taxon>
        <taxon>Mollusca</taxon>
        <taxon>Gastropoda</taxon>
        <taxon>Heterobranchia</taxon>
        <taxon>Euthyneura</taxon>
        <taxon>Panpulmonata</taxon>
        <taxon>Hygrophila</taxon>
        <taxon>Lymnaeoidea</taxon>
        <taxon>Planorbidae</taxon>
        <taxon>Biomphalaria</taxon>
    </lineage>
</organism>
<evidence type="ECO:0000256" key="1">
    <source>
        <dbReference type="ARBA" id="ARBA00004141"/>
    </source>
</evidence>
<evidence type="ECO:0000259" key="10">
    <source>
        <dbReference type="PROSITE" id="PS50262"/>
    </source>
</evidence>
<dbReference type="PROSITE" id="PS50262">
    <property type="entry name" value="G_PROTEIN_RECEP_F1_2"/>
    <property type="match status" value="1"/>
</dbReference>
<dbReference type="SUPFAM" id="SSF81321">
    <property type="entry name" value="Family A G protein-coupled receptor-like"/>
    <property type="match status" value="1"/>
</dbReference>
<accession>A0A9W3BQJ5</accession>
<feature type="transmembrane region" description="Helical" evidence="9">
    <location>
        <begin position="84"/>
        <end position="104"/>
    </location>
</feature>
<feature type="transmembrane region" description="Helical" evidence="9">
    <location>
        <begin position="325"/>
        <end position="349"/>
    </location>
</feature>
<dbReference type="OMA" id="IFINTHL"/>
<gene>
    <name evidence="12" type="primary">LOC106069822</name>
</gene>
<dbReference type="PANTHER" id="PTHR24243">
    <property type="entry name" value="G-PROTEIN COUPLED RECEPTOR"/>
    <property type="match status" value="1"/>
</dbReference>